<dbReference type="EMBL" id="FOGL01000015">
    <property type="protein sequence ID" value="SES01348.1"/>
    <property type="molecule type" value="Genomic_DNA"/>
</dbReference>
<proteinExistence type="predicted"/>
<protein>
    <recommendedName>
        <fullName evidence="4">Lipoprotein</fullName>
    </recommendedName>
</protein>
<evidence type="ECO:0000256" key="1">
    <source>
        <dbReference type="SAM" id="SignalP"/>
    </source>
</evidence>
<organism evidence="2 3">
    <name type="scientific">Gracilibacillus ureilyticus</name>
    <dbReference type="NCBI Taxonomy" id="531814"/>
    <lineage>
        <taxon>Bacteria</taxon>
        <taxon>Bacillati</taxon>
        <taxon>Bacillota</taxon>
        <taxon>Bacilli</taxon>
        <taxon>Bacillales</taxon>
        <taxon>Bacillaceae</taxon>
        <taxon>Gracilibacillus</taxon>
    </lineage>
</organism>
<feature type="signal peptide" evidence="1">
    <location>
        <begin position="1"/>
        <end position="21"/>
    </location>
</feature>
<dbReference type="RefSeq" id="WP_089742184.1">
    <property type="nucleotide sequence ID" value="NZ_FOGL01000015.1"/>
</dbReference>
<dbReference type="OrthoDB" id="2567404at2"/>
<evidence type="ECO:0000313" key="3">
    <source>
        <dbReference type="Proteomes" id="UP000199687"/>
    </source>
</evidence>
<dbReference type="STRING" id="531814.SAMN04487944_11518"/>
<accession>A0A1H9TWH2</accession>
<keyword evidence="1" id="KW-0732">Signal</keyword>
<sequence>MKRLGLLLISFLLLAGCQISGGNNSGSTHSNTIIDWVDFLKWDDQEYSGIHSAVITDEQFIGEKVGEVQFNVNENVSNPSYQTRNGDAAYLDKGTDIYEVKGISGMLAVPSDYSINGYKLYYSQNSFDYQWHFEDIVMEEVEKIEIYQEQNNVIISSISNAEKMNEFLDLLVNSEKNPVYEPKTKNGDPDRYSMVFYTGDAFAYQQYLSYDGENYYWHPWDTAVVSGDIAEFLGK</sequence>
<dbReference type="AlphaFoldDB" id="A0A1H9TWH2"/>
<feature type="chain" id="PRO_5038596446" description="Lipoprotein" evidence="1">
    <location>
        <begin position="22"/>
        <end position="235"/>
    </location>
</feature>
<dbReference type="Proteomes" id="UP000199687">
    <property type="component" value="Unassembled WGS sequence"/>
</dbReference>
<name>A0A1H9TWH2_9BACI</name>
<gene>
    <name evidence="2" type="ORF">SAMN04487944_11518</name>
</gene>
<keyword evidence="3" id="KW-1185">Reference proteome</keyword>
<evidence type="ECO:0008006" key="4">
    <source>
        <dbReference type="Google" id="ProtNLM"/>
    </source>
</evidence>
<evidence type="ECO:0000313" key="2">
    <source>
        <dbReference type="EMBL" id="SES01348.1"/>
    </source>
</evidence>
<dbReference type="PROSITE" id="PS51257">
    <property type="entry name" value="PROKAR_LIPOPROTEIN"/>
    <property type="match status" value="1"/>
</dbReference>
<reference evidence="2 3" key="1">
    <citation type="submission" date="2016-10" db="EMBL/GenBank/DDBJ databases">
        <authorList>
            <person name="de Groot N.N."/>
        </authorList>
    </citation>
    <scope>NUCLEOTIDE SEQUENCE [LARGE SCALE GENOMIC DNA]</scope>
    <source>
        <strain evidence="2 3">CGMCC 1.7727</strain>
    </source>
</reference>